<dbReference type="PANTHER" id="PTHR19924">
    <property type="entry name" value="UTP15 U3 SMALL NUCLEOLAR RNA-ASSOCIATED PROTEIN 15 FAMILY MEMBER"/>
    <property type="match status" value="1"/>
</dbReference>
<comment type="function">
    <text evidence="7">Ribosome biogenesis factor. Involved in nucleolar processing of pre-18S ribosomal RNA. Required for optimal pre-ribosomal RNA transcription by RNA polymerase I. Part of the small subunit (SSU) processome, first precursor of the small eukaryotic ribosomal subunit. During the assembly of the SSU processome in the nucleolus, many ribosome biogenesis factors, an RNA chaperone and ribosomal proteins associate with the nascent pre-rRNA and work in concert to generate RNA folding, modifications, rearrangements and cleavage as well as targeted degradation of pre-ribosomal RNA by the RNA exosome.</text>
</comment>
<evidence type="ECO:0000256" key="7">
    <source>
        <dbReference type="ARBA" id="ARBA00045437"/>
    </source>
</evidence>
<keyword evidence="3" id="KW-0698">rRNA processing</keyword>
<feature type="repeat" description="WD" evidence="8">
    <location>
        <begin position="245"/>
        <end position="278"/>
    </location>
</feature>
<sequence>MAASFKQTAAVSAPRVGKKQTPDAAYWGDLEFPVTVKEYGAVSCVDFCPVEPNSFAVTASDRVQIYNSRTNKVEKVLTRFKEPARSGRFRGDGELLVAGGDEGLVRVFHLDTKTSLRTFTGHTRSVHATCFSSDKVRVLSASDDKTTRLWDLATGEAVQTLTGHQDYVRSLAVCKSSADMWITGSYDHTVRMWDSRTQESTMTVDHGYPVEAVLMFPHGNMFLSAGGNCVKVWDALGGGRLLATCTNHHKTVTSLAFNSTCTRLLSASLDRHIKVYDVAIGTYQCVASLNYPSPILSFGVSPSEDVVAVGCADGMLSIQRRKQEDSSAKLALRQRRKRGGANRRYYGRGGDYRPVVADYSVTHRQKEQLKKFDKHLKTFSSTKALDEALKPCYPAEVTVGVIQELIRRGSITEALAGRDEKGLELLLTFLCRWTCEEKYCRVLLDVTTLVIDTYAGVVGQSEKVDRLLQKLLRSVQRETNHQEQLLNTLGSLETLLAAAQSTNSS</sequence>
<feature type="repeat" description="WD" evidence="8">
    <location>
        <begin position="161"/>
        <end position="203"/>
    </location>
</feature>
<dbReference type="InterPro" id="IPR020472">
    <property type="entry name" value="WD40_PAC1"/>
</dbReference>
<evidence type="ECO:0000256" key="8">
    <source>
        <dbReference type="PROSITE-ProRule" id="PRU00221"/>
    </source>
</evidence>
<dbReference type="InterPro" id="IPR036322">
    <property type="entry name" value="WD40_repeat_dom_sf"/>
</dbReference>
<reference evidence="10" key="1">
    <citation type="journal article" date="2008" name="Nature">
        <title>The amphioxus genome and the evolution of the chordate karyotype.</title>
        <authorList>
            <consortium name="US DOE Joint Genome Institute (JGI-PGF)"/>
            <person name="Putnam N.H."/>
            <person name="Butts T."/>
            <person name="Ferrier D.E.K."/>
            <person name="Furlong R.F."/>
            <person name="Hellsten U."/>
            <person name="Kawashima T."/>
            <person name="Robinson-Rechavi M."/>
            <person name="Shoguchi E."/>
            <person name="Terry A."/>
            <person name="Yu J.-K."/>
            <person name="Benito-Gutierrez E.L."/>
            <person name="Dubchak I."/>
            <person name="Garcia-Fernandez J."/>
            <person name="Gibson-Brown J.J."/>
            <person name="Grigoriev I.V."/>
            <person name="Horton A.C."/>
            <person name="de Jong P.J."/>
            <person name="Jurka J."/>
            <person name="Kapitonov V.V."/>
            <person name="Kohara Y."/>
            <person name="Kuroki Y."/>
            <person name="Lindquist E."/>
            <person name="Lucas S."/>
            <person name="Osoegawa K."/>
            <person name="Pennacchio L.A."/>
            <person name="Salamov A.A."/>
            <person name="Satou Y."/>
            <person name="Sauka-Spengler T."/>
            <person name="Schmutz J."/>
            <person name="Shin-I T."/>
            <person name="Toyoda A."/>
            <person name="Bronner-Fraser M."/>
            <person name="Fujiyama A."/>
            <person name="Holland L.Z."/>
            <person name="Holland P.W.H."/>
            <person name="Satoh N."/>
            <person name="Rokhsar D.S."/>
        </authorList>
    </citation>
    <scope>NUCLEOTIDE SEQUENCE [LARGE SCALE GENOMIC DNA]</scope>
    <source>
        <strain evidence="10">S238N-H82</strain>
        <tissue evidence="10">Testes</tissue>
    </source>
</reference>
<evidence type="ECO:0000256" key="4">
    <source>
        <dbReference type="ARBA" id="ARBA00022574"/>
    </source>
</evidence>
<keyword evidence="4 8" id="KW-0853">WD repeat</keyword>
<feature type="domain" description="U3 small nucleolar RNA-associated protein 15 C-terminal" evidence="9">
    <location>
        <begin position="352"/>
        <end position="495"/>
    </location>
</feature>
<protein>
    <recommendedName>
        <fullName evidence="2">U3 small nucleolar RNA-associated protein 15 homolog</fullName>
    </recommendedName>
</protein>
<dbReference type="PRINTS" id="PR00320">
    <property type="entry name" value="GPROTEINBRPT"/>
</dbReference>
<accession>C3Z032</accession>
<evidence type="ECO:0000256" key="2">
    <source>
        <dbReference type="ARBA" id="ARBA00018260"/>
    </source>
</evidence>
<dbReference type="InterPro" id="IPR001680">
    <property type="entry name" value="WD40_rpt"/>
</dbReference>
<dbReference type="PROSITE" id="PS50082">
    <property type="entry name" value="WD_REPEATS_2"/>
    <property type="match status" value="3"/>
</dbReference>
<dbReference type="SUPFAM" id="SSF50978">
    <property type="entry name" value="WD40 repeat-like"/>
    <property type="match status" value="1"/>
</dbReference>
<dbReference type="eggNOG" id="KOG0310">
    <property type="taxonomic scope" value="Eukaryota"/>
</dbReference>
<dbReference type="Pfam" id="PF09384">
    <property type="entry name" value="UTP15_C"/>
    <property type="match status" value="1"/>
</dbReference>
<dbReference type="PROSITE" id="PS50294">
    <property type="entry name" value="WD_REPEATS_REGION"/>
    <property type="match status" value="3"/>
</dbReference>
<dbReference type="PROSITE" id="PS00678">
    <property type="entry name" value="WD_REPEATS_1"/>
    <property type="match status" value="1"/>
</dbReference>
<dbReference type="EMBL" id="GG666567">
    <property type="protein sequence ID" value="EEN54091.1"/>
    <property type="molecule type" value="Genomic_DNA"/>
</dbReference>
<dbReference type="SMART" id="SM00320">
    <property type="entry name" value="WD40"/>
    <property type="match status" value="7"/>
</dbReference>
<dbReference type="PANTHER" id="PTHR19924:SF26">
    <property type="entry name" value="U3 SMALL NUCLEOLAR RNA-ASSOCIATED PROTEIN 15 HOMOLOG"/>
    <property type="match status" value="1"/>
</dbReference>
<evidence type="ECO:0000259" key="9">
    <source>
        <dbReference type="Pfam" id="PF09384"/>
    </source>
</evidence>
<dbReference type="GO" id="GO:0005730">
    <property type="term" value="C:nucleolus"/>
    <property type="evidence" value="ECO:0007669"/>
    <property type="project" value="UniProtKB-SubCell"/>
</dbReference>
<evidence type="ECO:0000256" key="6">
    <source>
        <dbReference type="ARBA" id="ARBA00023242"/>
    </source>
</evidence>
<keyword evidence="6" id="KW-0539">Nucleus</keyword>
<organism>
    <name type="scientific">Branchiostoma floridae</name>
    <name type="common">Florida lancelet</name>
    <name type="synonym">Amphioxus</name>
    <dbReference type="NCBI Taxonomy" id="7739"/>
    <lineage>
        <taxon>Eukaryota</taxon>
        <taxon>Metazoa</taxon>
        <taxon>Chordata</taxon>
        <taxon>Cephalochordata</taxon>
        <taxon>Leptocardii</taxon>
        <taxon>Amphioxiformes</taxon>
        <taxon>Branchiostomatidae</taxon>
        <taxon>Branchiostoma</taxon>
    </lineage>
</organism>
<evidence type="ECO:0000256" key="3">
    <source>
        <dbReference type="ARBA" id="ARBA00022552"/>
    </source>
</evidence>
<dbReference type="InterPro" id="IPR015943">
    <property type="entry name" value="WD40/YVTN_repeat-like_dom_sf"/>
</dbReference>
<evidence type="ECO:0000256" key="5">
    <source>
        <dbReference type="ARBA" id="ARBA00022737"/>
    </source>
</evidence>
<dbReference type="GO" id="GO:0006364">
    <property type="term" value="P:rRNA processing"/>
    <property type="evidence" value="ECO:0007669"/>
    <property type="project" value="UniProtKB-KW"/>
</dbReference>
<dbReference type="Pfam" id="PF00400">
    <property type="entry name" value="WD40"/>
    <property type="match status" value="4"/>
</dbReference>
<keyword evidence="5" id="KW-0677">Repeat</keyword>
<dbReference type="FunCoup" id="C3Z032">
    <property type="interactions" value="505"/>
</dbReference>
<evidence type="ECO:0000313" key="10">
    <source>
        <dbReference type="EMBL" id="EEN54091.1"/>
    </source>
</evidence>
<proteinExistence type="predicted"/>
<dbReference type="STRING" id="7739.C3Z032"/>
<gene>
    <name evidence="10" type="ORF">BRAFLDRAFT_85704</name>
</gene>
<dbReference type="CDD" id="cd00200">
    <property type="entry name" value="WD40"/>
    <property type="match status" value="1"/>
</dbReference>
<comment type="subcellular location">
    <subcellularLocation>
        <location evidence="1">Nucleus</location>
        <location evidence="1">Nucleolus</location>
    </subcellularLocation>
</comment>
<dbReference type="InterPro" id="IPR018983">
    <property type="entry name" value="U3_snoRNA-assocProt_15_C"/>
</dbReference>
<evidence type="ECO:0000256" key="1">
    <source>
        <dbReference type="ARBA" id="ARBA00004604"/>
    </source>
</evidence>
<dbReference type="Gene3D" id="2.130.10.10">
    <property type="entry name" value="YVTN repeat-like/Quinoprotein amine dehydrogenase"/>
    <property type="match status" value="2"/>
</dbReference>
<dbReference type="InParanoid" id="C3Z032"/>
<dbReference type="AlphaFoldDB" id="C3Z032"/>
<feature type="repeat" description="WD" evidence="8">
    <location>
        <begin position="119"/>
        <end position="160"/>
    </location>
</feature>
<dbReference type="InterPro" id="IPR019775">
    <property type="entry name" value="WD40_repeat_CS"/>
</dbReference>
<name>C3Z032_BRAFL</name>